<evidence type="ECO:0000313" key="7">
    <source>
        <dbReference type="EMBL" id="ETN85401.1"/>
    </source>
</evidence>
<dbReference type="SUPFAM" id="SSF109604">
    <property type="entry name" value="HD-domain/PDEase-like"/>
    <property type="match status" value="1"/>
</dbReference>
<dbReference type="PANTHER" id="PTHR11347">
    <property type="entry name" value="CYCLIC NUCLEOTIDE PHOSPHODIESTERASE"/>
    <property type="match status" value="1"/>
</dbReference>
<dbReference type="Pfam" id="PF18100">
    <property type="entry name" value="PDE4_UCR"/>
    <property type="match status" value="2"/>
</dbReference>
<dbReference type="OMA" id="ETPHEIQ"/>
<dbReference type="AlphaFoldDB" id="W2TWG5"/>
<evidence type="ECO:0000256" key="5">
    <source>
        <dbReference type="SAM" id="MobiDB-lite"/>
    </source>
</evidence>
<dbReference type="Proteomes" id="UP000053676">
    <property type="component" value="Unassembled WGS sequence"/>
</dbReference>
<dbReference type="PROSITE" id="PS51845">
    <property type="entry name" value="PDEASE_I_2"/>
    <property type="match status" value="1"/>
</dbReference>
<dbReference type="KEGG" id="nai:NECAME_16782"/>
<accession>W2TWG5</accession>
<dbReference type="GO" id="GO:0007165">
    <property type="term" value="P:signal transduction"/>
    <property type="evidence" value="ECO:0007669"/>
    <property type="project" value="InterPro"/>
</dbReference>
<organism evidence="7 8">
    <name type="scientific">Necator americanus</name>
    <name type="common">Human hookworm</name>
    <dbReference type="NCBI Taxonomy" id="51031"/>
    <lineage>
        <taxon>Eukaryota</taxon>
        <taxon>Metazoa</taxon>
        <taxon>Ecdysozoa</taxon>
        <taxon>Nematoda</taxon>
        <taxon>Chromadorea</taxon>
        <taxon>Rhabditida</taxon>
        <taxon>Rhabditina</taxon>
        <taxon>Rhabditomorpha</taxon>
        <taxon>Strongyloidea</taxon>
        <taxon>Ancylostomatidae</taxon>
        <taxon>Bunostominae</taxon>
        <taxon>Necator</taxon>
    </lineage>
</organism>
<sequence length="244" mass="27467">KTAEDGRHANRTTKRPPLHNTPLPENVVTCAQETLEELDWCLDQLETIQTHRSVSEMASSKEEPCVNVPNVSTNETAAIGIVVKSASDEPKIHAGIFCLLFRKMLNKELSHFAESSKSGTQVSKFLITTYMDKDDDDPTIEIEVPGELNDWGPDVFKIDELSKNHALTAITYALFRERGLIKTFEIPSSVFVTYLLNLEHHYRTNPYHNHIHAADVAQSMHVLLTSPVLTVRLVFTRLYLTSAP</sequence>
<dbReference type="EMBL" id="KI657732">
    <property type="protein sequence ID" value="ETN85401.1"/>
    <property type="molecule type" value="Genomic_DNA"/>
</dbReference>
<feature type="region of interest" description="Disordered" evidence="5">
    <location>
        <begin position="1"/>
        <end position="24"/>
    </location>
</feature>
<evidence type="ECO:0000259" key="6">
    <source>
        <dbReference type="PROSITE" id="PS51845"/>
    </source>
</evidence>
<keyword evidence="2" id="KW-0479">Metal-binding</keyword>
<feature type="non-terminal residue" evidence="7">
    <location>
        <position position="1"/>
    </location>
</feature>
<evidence type="ECO:0000256" key="3">
    <source>
        <dbReference type="ARBA" id="ARBA00022801"/>
    </source>
</evidence>
<evidence type="ECO:0000313" key="8">
    <source>
        <dbReference type="Proteomes" id="UP000053676"/>
    </source>
</evidence>
<dbReference type="GO" id="GO:0046872">
    <property type="term" value="F:metal ion binding"/>
    <property type="evidence" value="ECO:0007669"/>
    <property type="project" value="UniProtKB-KW"/>
</dbReference>
<feature type="domain" description="PDEase" evidence="6">
    <location>
        <begin position="118"/>
        <end position="244"/>
    </location>
</feature>
<name>W2TWG5_NECAM</name>
<dbReference type="Gene3D" id="1.10.1300.10">
    <property type="entry name" value="3'5'-cyclic nucleotide phosphodiesterase, catalytic domain"/>
    <property type="match status" value="1"/>
</dbReference>
<dbReference type="InterPro" id="IPR002073">
    <property type="entry name" value="PDEase_catalytic_dom"/>
</dbReference>
<gene>
    <name evidence="7" type="ORF">NECAME_16782</name>
</gene>
<proteinExistence type="predicted"/>
<keyword evidence="3" id="KW-0378">Hydrolase</keyword>
<dbReference type="OrthoDB" id="189220at2759"/>
<reference evidence="8" key="1">
    <citation type="journal article" date="2014" name="Nat. Genet.">
        <title>Genome of the human hookworm Necator americanus.</title>
        <authorList>
            <person name="Tang Y.T."/>
            <person name="Gao X."/>
            <person name="Rosa B.A."/>
            <person name="Abubucker S."/>
            <person name="Hallsworth-Pepin K."/>
            <person name="Martin J."/>
            <person name="Tyagi R."/>
            <person name="Heizer E."/>
            <person name="Zhang X."/>
            <person name="Bhonagiri-Palsikar V."/>
            <person name="Minx P."/>
            <person name="Warren W.C."/>
            <person name="Wang Q."/>
            <person name="Zhan B."/>
            <person name="Hotez P.J."/>
            <person name="Sternberg P.W."/>
            <person name="Dougall A."/>
            <person name="Gaze S.T."/>
            <person name="Mulvenna J."/>
            <person name="Sotillo J."/>
            <person name="Ranganathan S."/>
            <person name="Rabelo E.M."/>
            <person name="Wilson R.K."/>
            <person name="Felgner P.L."/>
            <person name="Bethony J."/>
            <person name="Hawdon J.M."/>
            <person name="Gasser R.B."/>
            <person name="Loukas A."/>
            <person name="Mitreva M."/>
        </authorList>
    </citation>
    <scope>NUCLEOTIDE SEQUENCE [LARGE SCALE GENOMIC DNA]</scope>
</reference>
<keyword evidence="4" id="KW-0114">cAMP</keyword>
<dbReference type="InterPro" id="IPR036971">
    <property type="entry name" value="PDEase_catalytic_dom_sf"/>
</dbReference>
<keyword evidence="8" id="KW-1185">Reference proteome</keyword>
<evidence type="ECO:0000256" key="4">
    <source>
        <dbReference type="ARBA" id="ARBA00023149"/>
    </source>
</evidence>
<protein>
    <recommendedName>
        <fullName evidence="1">3',5'-cyclic-AMP phosphodiesterase</fullName>
        <ecNumber evidence="1">3.1.4.53</ecNumber>
    </recommendedName>
</protein>
<dbReference type="InterPro" id="IPR040844">
    <property type="entry name" value="PDE4_UCR"/>
</dbReference>
<dbReference type="STRING" id="51031.W2TWG5"/>
<dbReference type="EC" id="3.1.4.53" evidence="1"/>
<dbReference type="GO" id="GO:0004115">
    <property type="term" value="F:3',5'-cyclic-AMP phosphodiesterase activity"/>
    <property type="evidence" value="ECO:0007669"/>
    <property type="project" value="UniProtKB-EC"/>
</dbReference>
<evidence type="ECO:0000256" key="1">
    <source>
        <dbReference type="ARBA" id="ARBA00012276"/>
    </source>
</evidence>
<evidence type="ECO:0000256" key="2">
    <source>
        <dbReference type="ARBA" id="ARBA00022723"/>
    </source>
</evidence>